<dbReference type="SMART" id="SM00260">
    <property type="entry name" value="CheW"/>
    <property type="match status" value="1"/>
</dbReference>
<evidence type="ECO:0000259" key="11">
    <source>
        <dbReference type="PROSITE" id="PS50894"/>
    </source>
</evidence>
<dbReference type="Gene3D" id="3.30.565.10">
    <property type="entry name" value="Histidine kinase-like ATPase, C-terminal domain"/>
    <property type="match status" value="1"/>
</dbReference>
<dbReference type="SMART" id="SM00073">
    <property type="entry name" value="HPT"/>
    <property type="match status" value="1"/>
</dbReference>
<dbReference type="CDD" id="cd00088">
    <property type="entry name" value="HPT"/>
    <property type="match status" value="1"/>
</dbReference>
<dbReference type="AlphaFoldDB" id="A0A444IUD6"/>
<dbReference type="GO" id="GO:0000155">
    <property type="term" value="F:phosphorelay sensor kinase activity"/>
    <property type="evidence" value="ECO:0007669"/>
    <property type="project" value="InterPro"/>
</dbReference>
<dbReference type="Gene3D" id="1.20.120.160">
    <property type="entry name" value="HPT domain"/>
    <property type="match status" value="2"/>
</dbReference>
<dbReference type="SUPFAM" id="SSF50341">
    <property type="entry name" value="CheW-like"/>
    <property type="match status" value="1"/>
</dbReference>
<dbReference type="InterPro" id="IPR051315">
    <property type="entry name" value="Bact_Chemotaxis_CheA"/>
</dbReference>
<dbReference type="PANTHER" id="PTHR43395:SF1">
    <property type="entry name" value="CHEMOTAXIS PROTEIN CHEA"/>
    <property type="match status" value="1"/>
</dbReference>
<evidence type="ECO:0000256" key="3">
    <source>
        <dbReference type="ARBA" id="ARBA00022553"/>
    </source>
</evidence>
<dbReference type="GO" id="GO:0006935">
    <property type="term" value="P:chemotaxis"/>
    <property type="evidence" value="ECO:0007669"/>
    <property type="project" value="UniProtKB-KW"/>
</dbReference>
<dbReference type="InterPro" id="IPR002545">
    <property type="entry name" value="CheW-lke_dom"/>
</dbReference>
<protein>
    <recommendedName>
        <fullName evidence="2">histidine kinase</fullName>
        <ecNumber evidence="2">2.7.13.3</ecNumber>
    </recommendedName>
</protein>
<dbReference type="GO" id="GO:0005524">
    <property type="term" value="F:ATP binding"/>
    <property type="evidence" value="ECO:0007669"/>
    <property type="project" value="UniProtKB-KW"/>
</dbReference>
<dbReference type="PRINTS" id="PR00344">
    <property type="entry name" value="BCTRLSENSOR"/>
</dbReference>
<dbReference type="Proteomes" id="UP000287853">
    <property type="component" value="Unassembled WGS sequence"/>
</dbReference>
<dbReference type="PROSITE" id="PS50109">
    <property type="entry name" value="HIS_KIN"/>
    <property type="match status" value="1"/>
</dbReference>
<feature type="region of interest" description="Disordered" evidence="8">
    <location>
        <begin position="309"/>
        <end position="342"/>
    </location>
</feature>
<evidence type="ECO:0000256" key="1">
    <source>
        <dbReference type="ARBA" id="ARBA00000085"/>
    </source>
</evidence>
<reference evidence="12 13" key="1">
    <citation type="submission" date="2017-01" db="EMBL/GenBank/DDBJ databases">
        <title>The cable genome- insights into the physiology and evolution of filamentous bacteria capable of sulfide oxidation via long distance electron transfer.</title>
        <authorList>
            <person name="Schreiber L."/>
            <person name="Bjerg J.T."/>
            <person name="Boggild A."/>
            <person name="Van De Vossenberg J."/>
            <person name="Meysman F."/>
            <person name="Nielsen L.P."/>
            <person name="Schramm A."/>
            <person name="Kjeldsen K.U."/>
        </authorList>
    </citation>
    <scope>NUCLEOTIDE SEQUENCE [LARGE SCALE GENOMIC DNA]</scope>
    <source>
        <strain evidence="12">MCF</strain>
    </source>
</reference>
<dbReference type="SUPFAM" id="SSF47226">
    <property type="entry name" value="Histidine-containing phosphotransfer domain, HPT domain"/>
    <property type="match status" value="3"/>
</dbReference>
<dbReference type="FunFam" id="3.30.565.10:FF:000016">
    <property type="entry name" value="Chemotaxis protein CheA, putative"/>
    <property type="match status" value="1"/>
</dbReference>
<keyword evidence="13" id="KW-1185">Reference proteome</keyword>
<evidence type="ECO:0000313" key="12">
    <source>
        <dbReference type="EMBL" id="RWX44504.1"/>
    </source>
</evidence>
<dbReference type="InterPro" id="IPR037006">
    <property type="entry name" value="CheA-like_homodim_sf"/>
</dbReference>
<dbReference type="EC" id="2.7.13.3" evidence="2"/>
<evidence type="ECO:0000256" key="7">
    <source>
        <dbReference type="SAM" id="Coils"/>
    </source>
</evidence>
<dbReference type="InterPro" id="IPR036641">
    <property type="entry name" value="HPT_dom_sf"/>
</dbReference>
<evidence type="ECO:0000256" key="2">
    <source>
        <dbReference type="ARBA" id="ARBA00012438"/>
    </source>
</evidence>
<dbReference type="Pfam" id="PF01627">
    <property type="entry name" value="Hpt"/>
    <property type="match status" value="1"/>
</dbReference>
<organism evidence="12 13">
    <name type="scientific">Candidatus Electrothrix aarhusensis</name>
    <dbReference type="NCBI Taxonomy" id="1859131"/>
    <lineage>
        <taxon>Bacteria</taxon>
        <taxon>Pseudomonadati</taxon>
        <taxon>Thermodesulfobacteriota</taxon>
        <taxon>Desulfobulbia</taxon>
        <taxon>Desulfobulbales</taxon>
        <taxon>Desulfobulbaceae</taxon>
        <taxon>Candidatus Electrothrix</taxon>
    </lineage>
</organism>
<dbReference type="CDD" id="cd00731">
    <property type="entry name" value="CheA_reg"/>
    <property type="match status" value="1"/>
</dbReference>
<feature type="coiled-coil region" evidence="7">
    <location>
        <begin position="11"/>
        <end position="80"/>
    </location>
</feature>
<feature type="compositionally biased region" description="Acidic residues" evidence="8">
    <location>
        <begin position="700"/>
        <end position="711"/>
    </location>
</feature>
<evidence type="ECO:0000259" key="9">
    <source>
        <dbReference type="PROSITE" id="PS50109"/>
    </source>
</evidence>
<dbReference type="InterPro" id="IPR036890">
    <property type="entry name" value="HATPase_C_sf"/>
</dbReference>
<keyword evidence="3 6" id="KW-0597">Phosphoprotein</keyword>
<proteinExistence type="predicted"/>
<evidence type="ECO:0000259" key="10">
    <source>
        <dbReference type="PROSITE" id="PS50851"/>
    </source>
</evidence>
<feature type="domain" description="Histidine kinase" evidence="9">
    <location>
        <begin position="770"/>
        <end position="1029"/>
    </location>
</feature>
<dbReference type="PROSITE" id="PS50894">
    <property type="entry name" value="HPT"/>
    <property type="match status" value="1"/>
</dbReference>
<dbReference type="PANTHER" id="PTHR43395">
    <property type="entry name" value="SENSOR HISTIDINE KINASE CHEA"/>
    <property type="match status" value="1"/>
</dbReference>
<dbReference type="SUPFAM" id="SSF47384">
    <property type="entry name" value="Homodimeric domain of signal transducing histidine kinase"/>
    <property type="match status" value="1"/>
</dbReference>
<dbReference type="InterPro" id="IPR004358">
    <property type="entry name" value="Sig_transdc_His_kin-like_C"/>
</dbReference>
<feature type="compositionally biased region" description="Basic and acidic residues" evidence="8">
    <location>
        <begin position="325"/>
        <end position="342"/>
    </location>
</feature>
<name>A0A444IUD6_9BACT</name>
<feature type="region of interest" description="Disordered" evidence="8">
    <location>
        <begin position="548"/>
        <end position="569"/>
    </location>
</feature>
<dbReference type="InterPro" id="IPR004105">
    <property type="entry name" value="CheA-like_dim"/>
</dbReference>
<comment type="catalytic activity">
    <reaction evidence="1">
        <text>ATP + protein L-histidine = ADP + protein N-phospho-L-histidine.</text>
        <dbReference type="EC" id="2.7.13.3"/>
    </reaction>
</comment>
<dbReference type="InterPro" id="IPR036097">
    <property type="entry name" value="HisK_dim/P_sf"/>
</dbReference>
<gene>
    <name evidence="12" type="ORF">H206_01674</name>
</gene>
<keyword evidence="7" id="KW-0175">Coiled coil</keyword>
<feature type="compositionally biased region" description="Basic and acidic residues" evidence="8">
    <location>
        <begin position="685"/>
        <end position="699"/>
    </location>
</feature>
<comment type="caution">
    <text evidence="12">The sequence shown here is derived from an EMBL/GenBank/DDBJ whole genome shotgun (WGS) entry which is preliminary data.</text>
</comment>
<dbReference type="Pfam" id="PF01584">
    <property type="entry name" value="CheW"/>
    <property type="match status" value="1"/>
</dbReference>
<dbReference type="Pfam" id="PF02895">
    <property type="entry name" value="H-kinase_dim"/>
    <property type="match status" value="1"/>
</dbReference>
<dbReference type="SMART" id="SM00387">
    <property type="entry name" value="HATPase_c"/>
    <property type="match status" value="1"/>
</dbReference>
<dbReference type="PROSITE" id="PS50851">
    <property type="entry name" value="CHEW"/>
    <property type="match status" value="1"/>
</dbReference>
<dbReference type="SUPFAM" id="SSF55874">
    <property type="entry name" value="ATPase domain of HSP90 chaperone/DNA topoisomerase II/histidine kinase"/>
    <property type="match status" value="1"/>
</dbReference>
<feature type="compositionally biased region" description="Basic and acidic residues" evidence="8">
    <location>
        <begin position="556"/>
        <end position="569"/>
    </location>
</feature>
<evidence type="ECO:0000313" key="13">
    <source>
        <dbReference type="Proteomes" id="UP000287853"/>
    </source>
</evidence>
<evidence type="ECO:0000256" key="6">
    <source>
        <dbReference type="PROSITE-ProRule" id="PRU00110"/>
    </source>
</evidence>
<dbReference type="Gene3D" id="2.30.30.40">
    <property type="entry name" value="SH3 Domains"/>
    <property type="match status" value="1"/>
</dbReference>
<feature type="domain" description="HPt" evidence="11">
    <location>
        <begin position="1"/>
        <end position="106"/>
    </location>
</feature>
<dbReference type="EMBL" id="MTKO01000093">
    <property type="protein sequence ID" value="RWX44504.1"/>
    <property type="molecule type" value="Genomic_DNA"/>
</dbReference>
<dbReference type="InterPro" id="IPR005467">
    <property type="entry name" value="His_kinase_dom"/>
</dbReference>
<evidence type="ECO:0000256" key="8">
    <source>
        <dbReference type="SAM" id="MobiDB-lite"/>
    </source>
</evidence>
<evidence type="ECO:0000256" key="5">
    <source>
        <dbReference type="ARBA" id="ARBA00022777"/>
    </source>
</evidence>
<feature type="domain" description="CheW-like" evidence="10">
    <location>
        <begin position="1031"/>
        <end position="1165"/>
    </location>
</feature>
<dbReference type="InterPro" id="IPR008207">
    <property type="entry name" value="Sig_transdc_His_kin_Hpt_dom"/>
</dbReference>
<dbReference type="CDD" id="cd16916">
    <property type="entry name" value="HATPase_CheA-like"/>
    <property type="match status" value="1"/>
</dbReference>
<dbReference type="GO" id="GO:0005737">
    <property type="term" value="C:cytoplasm"/>
    <property type="evidence" value="ECO:0007669"/>
    <property type="project" value="InterPro"/>
</dbReference>
<dbReference type="Pfam" id="PF02518">
    <property type="entry name" value="HATPase_c"/>
    <property type="match status" value="1"/>
</dbReference>
<accession>A0A444IUD6</accession>
<dbReference type="InterPro" id="IPR003594">
    <property type="entry name" value="HATPase_dom"/>
</dbReference>
<feature type="modified residue" description="Phosphohistidine" evidence="6">
    <location>
        <position position="46"/>
    </location>
</feature>
<sequence length="1192" mass="132849">MIDSSMLPDFIVEAAEHLEEMESSLLRLEQDYEDKEVLDEIFRSIHTIKGAAQFVGIERVSELSHKLENLLDLIRRHEMTLNTAITDLLIAGKDRLTLLVDELERTQVEETEVADLVEQVRKVVEGDVDAGENEAAADIASAEDELHLHHEESDEGRSGLLTEENMSDEYDEELYNIFLQQLKENIPFLYAQTVELSISVDKQDVLYRCSDSIKSLKSSANYMGYEKLTQHYSNWQHAIENAVEQLSSGKMPNLTFMQDYLDEIIRSFPQAMEGYSQDDAGALAENSGEDQHDSASIDSALNSIFADDEPAAASDSPVDINEDLSGDRSAQEKGETQGIDLDRALDSIFSDEHSGIAETEEESASVLSFDSESLSENVSLVAAIDGVSFQDEAGGVDTVPLEYELSDDEYDEELISIFLKKLKTDIQYIQARIAEYTASGDKRTILENCHDAIGRLASSANYMEYISLTEFCETWQSVVDGYLADIDAGVASDIAAGLQEFVDKVIGVYPQIIEDGQQEKLEAFSDDVDEHEKNDDMFFASDEIFADSESSLRGSETSETKEEKRTADEVKFEKNIDEKSTAHAEHEDEDNGVEDKALFDKLSSALDVSEYAAGVSRDSIDSVIEEIMEAPGLEDEHIEKIQAEANQGMTTPDIFSETTNSERGQSSGAHLLDKVVASEIEVASFEDKTGQTDETKTDDSDSDFDVQEEPVTENAAPEGDGVDVSAENEADFGQFETLEQKVSREEREQTPVKQAAVRSSIRVDAEKIDYLMNQVGELVVSRAYFAQLVNEMRGLEQLLHESSGIAKSQLKPLHEFAFRLSEAGVHLGRVSNELQEGVMKVRMLPIDQLFKRYPRLVRDLIHKTNKDVKLITKGEETELDKMVIVSISDPLIHIIRNSVDHGIETEEERLRAGKPAQGSLVLEAFHESDHIVLEITDDGRGIDTKRIQAKALEKGLVRKEELERMSDQDLTRLIMLPGFSTAEKATKTSGRGVGMDVVKKNIEKLNGTVEIVSEKGKGTRLRIKIPLTMAIIQALMVRVGLEKFTIPLTTVEETLRVFRHEISEIEGVDVIHLRESTMPIFQLAKIYDIDRQGQDEEKMFVVVVSTGTQELGLVVDELLGQEEVVIKPLADYLRVESGFGGATILGDGGISLILDIPELVKIAKENQVVRQEQRSMSFKRKKGRAVETQTVH</sequence>
<feature type="region of interest" description="Disordered" evidence="8">
    <location>
        <begin position="683"/>
        <end position="724"/>
    </location>
</feature>
<dbReference type="InterPro" id="IPR036061">
    <property type="entry name" value="CheW-like_dom_sf"/>
</dbReference>
<keyword evidence="5 12" id="KW-0418">Kinase</keyword>
<evidence type="ECO:0000256" key="4">
    <source>
        <dbReference type="ARBA" id="ARBA00022679"/>
    </source>
</evidence>
<dbReference type="SMART" id="SM01231">
    <property type="entry name" value="H-kinase_dim"/>
    <property type="match status" value="1"/>
</dbReference>
<keyword evidence="4" id="KW-0808">Transferase</keyword>
<dbReference type="Gene3D" id="1.10.287.560">
    <property type="entry name" value="Histidine kinase CheA-like, homodimeric domain"/>
    <property type="match status" value="1"/>
</dbReference>